<evidence type="ECO:0000313" key="10">
    <source>
        <dbReference type="Proteomes" id="UP000073492"/>
    </source>
</evidence>
<dbReference type="PANTHER" id="PTHR11660">
    <property type="entry name" value="SOLUTE CARRIER FAMILY 40 MEMBER"/>
    <property type="match status" value="1"/>
</dbReference>
<proteinExistence type="inferred from homology"/>
<dbReference type="InterPro" id="IPR009716">
    <property type="entry name" value="Ferroportin-1"/>
</dbReference>
<dbReference type="SUPFAM" id="SSF103473">
    <property type="entry name" value="MFS general substrate transporter"/>
    <property type="match status" value="1"/>
</dbReference>
<evidence type="ECO:0000256" key="8">
    <source>
        <dbReference type="SAM" id="MobiDB-lite"/>
    </source>
</evidence>
<dbReference type="EMBL" id="LFZO01000291">
    <property type="protein sequence ID" value="KXT10005.1"/>
    <property type="molecule type" value="Genomic_DNA"/>
</dbReference>
<comment type="function">
    <text evidence="7">May be involved in iron transport and iron homeostasis.</text>
</comment>
<protein>
    <recommendedName>
        <fullName evidence="7">Solute carrier family 40 member</fullName>
    </recommendedName>
</protein>
<keyword evidence="4 7" id="KW-0812">Transmembrane</keyword>
<keyword evidence="3 7" id="KW-0813">Transport</keyword>
<evidence type="ECO:0000256" key="5">
    <source>
        <dbReference type="ARBA" id="ARBA00022989"/>
    </source>
</evidence>
<comment type="similarity">
    <text evidence="2 7">Belongs to the ferroportin (FP) (TC 2.A.100) family. SLC40A subfamily.</text>
</comment>
<sequence>MNAKMRRIDLFCKLIRPLAIAFVDRVSPRIAVLAAGAMTTMSVLVEYLTIARVYQKIAALQEPEKITLHRHRKTLLPSFSLALLYLTVLSFSGQMITYLVALGLSSGFIGVLRGISALFEPSATWIAPKVTSQIGPIRAGIWFINWETLCVVIACAFFWLDCNPTIAAIGTVSAVMASRIGLWGFDLSAQVIIQEEVEERYRGTFSSQEFALQNIFEMLAFASTIVFRDPDQFKYPATVTAGAVGLAGVLHATLVRSRRGHLIHLSRCIDRNGRNKDHHHWWTRVPDEENADEERANEEGVGDEAPAADDRDGHENDRGKDRGWTIACVATECKPRNDIDFEDWYRKQHLDTQCMCKGHLRCTIYKRLDGQIPRYLALHEHARKPEELPAEQMQVVATGCKSRQLRPVAEIQFRGLWLCFSSRGVGFKKTIDEAEVLHRDDYELTHIAGDEDLKL</sequence>
<gene>
    <name evidence="9" type="ORF">AC579_1239</name>
</gene>
<comment type="subcellular location">
    <subcellularLocation>
        <location evidence="1 7">Membrane</location>
        <topology evidence="1 7">Multi-pass membrane protein</topology>
    </subcellularLocation>
</comment>
<evidence type="ECO:0000313" key="9">
    <source>
        <dbReference type="EMBL" id="KXT10005.1"/>
    </source>
</evidence>
<reference evidence="9 10" key="1">
    <citation type="submission" date="2015-07" db="EMBL/GenBank/DDBJ databases">
        <title>Comparative genomics of the Sigatoka disease complex on banana suggests a link between parallel evolutionary changes in Pseudocercospora fijiensis and Pseudocercospora eumusae and increased virulence on the banana host.</title>
        <authorList>
            <person name="Chang T.-C."/>
            <person name="Salvucci A."/>
            <person name="Crous P.W."/>
            <person name="Stergiopoulos I."/>
        </authorList>
    </citation>
    <scope>NUCLEOTIDE SEQUENCE [LARGE SCALE GENOMIC DNA]</scope>
    <source>
        <strain evidence="9 10">CBS 116634</strain>
    </source>
</reference>
<evidence type="ECO:0000256" key="4">
    <source>
        <dbReference type="ARBA" id="ARBA00022692"/>
    </source>
</evidence>
<dbReference type="InterPro" id="IPR036259">
    <property type="entry name" value="MFS_trans_sf"/>
</dbReference>
<keyword evidence="5 7" id="KW-1133">Transmembrane helix</keyword>
<accession>A0A139I5V6</accession>
<keyword evidence="10" id="KW-1185">Reference proteome</keyword>
<comment type="caution">
    <text evidence="7">Lacks conserved residue(s) required for the propagation of feature annotation.</text>
</comment>
<keyword evidence="6 7" id="KW-0472">Membrane</keyword>
<name>A0A139I5V6_9PEZI</name>
<evidence type="ECO:0000256" key="1">
    <source>
        <dbReference type="ARBA" id="ARBA00004141"/>
    </source>
</evidence>
<dbReference type="GO" id="GO:0016020">
    <property type="term" value="C:membrane"/>
    <property type="evidence" value="ECO:0007669"/>
    <property type="project" value="UniProtKB-SubCell"/>
</dbReference>
<dbReference type="Pfam" id="PF06963">
    <property type="entry name" value="FPN1"/>
    <property type="match status" value="2"/>
</dbReference>
<organism evidence="9 10">
    <name type="scientific">Pseudocercospora musae</name>
    <dbReference type="NCBI Taxonomy" id="113226"/>
    <lineage>
        <taxon>Eukaryota</taxon>
        <taxon>Fungi</taxon>
        <taxon>Dikarya</taxon>
        <taxon>Ascomycota</taxon>
        <taxon>Pezizomycotina</taxon>
        <taxon>Dothideomycetes</taxon>
        <taxon>Dothideomycetidae</taxon>
        <taxon>Mycosphaerellales</taxon>
        <taxon>Mycosphaerellaceae</taxon>
        <taxon>Pseudocercospora</taxon>
    </lineage>
</organism>
<feature type="transmembrane region" description="Helical" evidence="7">
    <location>
        <begin position="140"/>
        <end position="160"/>
    </location>
</feature>
<feature type="region of interest" description="Disordered" evidence="8">
    <location>
        <begin position="282"/>
        <end position="318"/>
    </location>
</feature>
<dbReference type="AlphaFoldDB" id="A0A139I5V6"/>
<dbReference type="PANTHER" id="PTHR11660:SF57">
    <property type="entry name" value="SOLUTE CARRIER FAMILY 40 MEMBER"/>
    <property type="match status" value="1"/>
</dbReference>
<evidence type="ECO:0000256" key="6">
    <source>
        <dbReference type="ARBA" id="ARBA00023136"/>
    </source>
</evidence>
<comment type="caution">
    <text evidence="9">The sequence shown here is derived from an EMBL/GenBank/DDBJ whole genome shotgun (WGS) entry which is preliminary data.</text>
</comment>
<feature type="non-terminal residue" evidence="9">
    <location>
        <position position="455"/>
    </location>
</feature>
<feature type="transmembrane region" description="Helical" evidence="7">
    <location>
        <begin position="98"/>
        <end position="119"/>
    </location>
</feature>
<dbReference type="OrthoDB" id="648861at2759"/>
<keyword evidence="7" id="KW-0406">Ion transport</keyword>
<feature type="transmembrane region" description="Helical" evidence="7">
    <location>
        <begin position="75"/>
        <end position="92"/>
    </location>
</feature>
<evidence type="ECO:0000256" key="2">
    <source>
        <dbReference type="ARBA" id="ARBA00006279"/>
    </source>
</evidence>
<dbReference type="GO" id="GO:0005381">
    <property type="term" value="F:iron ion transmembrane transporter activity"/>
    <property type="evidence" value="ECO:0007669"/>
    <property type="project" value="UniProtKB-UniRule"/>
</dbReference>
<dbReference type="Proteomes" id="UP000073492">
    <property type="component" value="Unassembled WGS sequence"/>
</dbReference>
<feature type="compositionally biased region" description="Basic and acidic residues" evidence="8">
    <location>
        <begin position="308"/>
        <end position="318"/>
    </location>
</feature>
<evidence type="ECO:0000256" key="3">
    <source>
        <dbReference type="ARBA" id="ARBA00022448"/>
    </source>
</evidence>
<evidence type="ECO:0000256" key="7">
    <source>
        <dbReference type="RuleBase" id="RU365065"/>
    </source>
</evidence>